<dbReference type="KEGG" id="smao:CAG99_00940"/>
<evidence type="ECO:0000313" key="1">
    <source>
        <dbReference type="EMBL" id="ARQ67584.1"/>
    </source>
</evidence>
<evidence type="ECO:0000313" key="2">
    <source>
        <dbReference type="Proteomes" id="UP000194218"/>
    </source>
</evidence>
<dbReference type="EMBL" id="CP021121">
    <property type="protein sequence ID" value="ARQ67584.1"/>
    <property type="molecule type" value="Genomic_DNA"/>
</dbReference>
<keyword evidence="2" id="KW-1185">Reference proteome</keyword>
<dbReference type="AlphaFoldDB" id="A0A1W7CS10"/>
<accession>A0A1W7CS10</accession>
<protein>
    <submittedName>
        <fullName evidence="1">Uncharacterized protein</fullName>
    </submittedName>
</protein>
<proteinExistence type="predicted"/>
<dbReference type="OrthoDB" id="3624112at2"/>
<reference evidence="1 2" key="1">
    <citation type="submission" date="2017-05" db="EMBL/GenBank/DDBJ databases">
        <title>Complete genome sequence of Streptomyces sp. SCSIO 03032 revealed the diverse biosynthetic pathways for its bioactive secondary metabolites.</title>
        <authorList>
            <person name="Ma L."/>
            <person name="Zhu Y."/>
            <person name="Zhang W."/>
            <person name="Zhang G."/>
            <person name="Tian X."/>
            <person name="Zhang S."/>
            <person name="Zhang C."/>
        </authorList>
    </citation>
    <scope>NUCLEOTIDE SEQUENCE [LARGE SCALE GENOMIC DNA]</scope>
    <source>
        <strain evidence="1 2">SCSIO 03032</strain>
    </source>
</reference>
<organism evidence="1 2">
    <name type="scientific">Streptomyces marincola</name>
    <dbReference type="NCBI Taxonomy" id="2878388"/>
    <lineage>
        <taxon>Bacteria</taxon>
        <taxon>Bacillati</taxon>
        <taxon>Actinomycetota</taxon>
        <taxon>Actinomycetes</taxon>
        <taxon>Kitasatosporales</taxon>
        <taxon>Streptomycetaceae</taxon>
        <taxon>Streptomyces</taxon>
    </lineage>
</organism>
<dbReference type="Pfam" id="PF19142">
    <property type="entry name" value="DUF5825"/>
    <property type="match status" value="1"/>
</dbReference>
<name>A0A1W7CS10_9ACTN</name>
<dbReference type="InterPro" id="IPR043863">
    <property type="entry name" value="DUF5825"/>
</dbReference>
<dbReference type="Proteomes" id="UP000194218">
    <property type="component" value="Chromosome"/>
</dbReference>
<sequence>MTVSTSPPAVRAWRDYDARALETPGMFLGEVPLSGPTDALVDRLWDLGARRVELPGRVDLADPGDPEGTVRALGLVRDLTAQAVYTQWRLRLPASAPDWVPFCHLQPPAVLEGVPDAGAVLARWRETHYLGKCQWRRGPGFFQLRDRRWGDLRRFTLTDDAYLAAVETLVPGARADDVPTPVLAAFEAEKLAWRVGDRVAWLPYATRRWAQSAMLI</sequence>
<gene>
    <name evidence="1" type="ORF">CAG99_00940</name>
</gene>
<dbReference type="RefSeq" id="WP_086157105.1">
    <property type="nucleotide sequence ID" value="NZ_CP021121.1"/>
</dbReference>